<comment type="catalytic activity">
    <reaction evidence="5">
        <text>O-phospho-L-threonyl-[protein] + H2O = L-threonyl-[protein] + phosphate</text>
        <dbReference type="Rhea" id="RHEA:47004"/>
        <dbReference type="Rhea" id="RHEA-COMP:11060"/>
        <dbReference type="Rhea" id="RHEA-COMP:11605"/>
        <dbReference type="ChEBI" id="CHEBI:15377"/>
        <dbReference type="ChEBI" id="CHEBI:30013"/>
        <dbReference type="ChEBI" id="CHEBI:43474"/>
        <dbReference type="ChEBI" id="CHEBI:61977"/>
        <dbReference type="EC" id="3.1.3.16"/>
    </reaction>
</comment>
<dbReference type="InterPro" id="IPR015655">
    <property type="entry name" value="PP2C"/>
</dbReference>
<gene>
    <name evidence="7" type="ORF">HPP92_018146</name>
</gene>
<evidence type="ECO:0000259" key="6">
    <source>
        <dbReference type="PROSITE" id="PS51746"/>
    </source>
</evidence>
<reference evidence="7 8" key="1">
    <citation type="journal article" date="2020" name="Nat. Food">
        <title>A phased Vanilla planifolia genome enables genetic improvement of flavour and production.</title>
        <authorList>
            <person name="Hasing T."/>
            <person name="Tang H."/>
            <person name="Brym M."/>
            <person name="Khazi F."/>
            <person name="Huang T."/>
            <person name="Chambers A.H."/>
        </authorList>
    </citation>
    <scope>NUCLEOTIDE SEQUENCE [LARGE SCALE GENOMIC DNA]</scope>
    <source>
        <tissue evidence="7">Leaf</tissue>
    </source>
</reference>
<feature type="domain" description="PPM-type phosphatase" evidence="6">
    <location>
        <begin position="1"/>
        <end position="185"/>
    </location>
</feature>
<keyword evidence="3" id="KW-0904">Protein phosphatase</keyword>
<dbReference type="Pfam" id="PF00481">
    <property type="entry name" value="PP2C"/>
    <property type="match status" value="1"/>
</dbReference>
<dbReference type="EMBL" id="JADCNL010000009">
    <property type="protein sequence ID" value="KAG0466566.1"/>
    <property type="molecule type" value="Genomic_DNA"/>
</dbReference>
<proteinExistence type="predicted"/>
<evidence type="ECO:0000256" key="2">
    <source>
        <dbReference type="ARBA" id="ARBA00022801"/>
    </source>
</evidence>
<dbReference type="EC" id="3.1.3.16" evidence="1"/>
<dbReference type="SMART" id="SM00332">
    <property type="entry name" value="PP2Cc"/>
    <property type="match status" value="1"/>
</dbReference>
<dbReference type="InterPro" id="IPR001932">
    <property type="entry name" value="PPM-type_phosphatase-like_dom"/>
</dbReference>
<evidence type="ECO:0000313" key="7">
    <source>
        <dbReference type="EMBL" id="KAG0466566.1"/>
    </source>
</evidence>
<evidence type="ECO:0000256" key="4">
    <source>
        <dbReference type="ARBA" id="ARBA00047761"/>
    </source>
</evidence>
<dbReference type="PANTHER" id="PTHR13832:SF228">
    <property type="entry name" value="PROTEIN PHOSPHATASE 2C 23-RELATED"/>
    <property type="match status" value="1"/>
</dbReference>
<dbReference type="GO" id="GO:0004722">
    <property type="term" value="F:protein serine/threonine phosphatase activity"/>
    <property type="evidence" value="ECO:0007669"/>
    <property type="project" value="UniProtKB-EC"/>
</dbReference>
<dbReference type="Gene3D" id="3.60.40.10">
    <property type="entry name" value="PPM-type phosphatase domain"/>
    <property type="match status" value="1"/>
</dbReference>
<sequence length="185" mass="20853">MVMMGKDVYFMNVGDSRAVLAQSIKDQDASSCSLSTRQITSDHSTCVKEEVRRIKEEHPDDVSAIANDRVKGYLQVTRAFGAGFLKQPKWNEALLEVFRINYVGNSPYITCRPSLYHHELAEGDKFLILSSDGLYQYFTNEEAVAEVEQFVRTTPGGDPAKHLVEQVLRRAAKKAEDKPPIKRTV</sequence>
<dbReference type="PROSITE" id="PS51746">
    <property type="entry name" value="PPM_2"/>
    <property type="match status" value="1"/>
</dbReference>
<accession>A0A835Q575</accession>
<dbReference type="PANTHER" id="PTHR13832">
    <property type="entry name" value="PROTEIN PHOSPHATASE 2C"/>
    <property type="match status" value="1"/>
</dbReference>
<comment type="catalytic activity">
    <reaction evidence="4">
        <text>O-phospho-L-seryl-[protein] + H2O = L-seryl-[protein] + phosphate</text>
        <dbReference type="Rhea" id="RHEA:20629"/>
        <dbReference type="Rhea" id="RHEA-COMP:9863"/>
        <dbReference type="Rhea" id="RHEA-COMP:11604"/>
        <dbReference type="ChEBI" id="CHEBI:15377"/>
        <dbReference type="ChEBI" id="CHEBI:29999"/>
        <dbReference type="ChEBI" id="CHEBI:43474"/>
        <dbReference type="ChEBI" id="CHEBI:83421"/>
        <dbReference type="EC" id="3.1.3.16"/>
    </reaction>
</comment>
<name>A0A835Q575_VANPL</name>
<evidence type="ECO:0000256" key="3">
    <source>
        <dbReference type="ARBA" id="ARBA00022912"/>
    </source>
</evidence>
<evidence type="ECO:0000256" key="5">
    <source>
        <dbReference type="ARBA" id="ARBA00048336"/>
    </source>
</evidence>
<protein>
    <recommendedName>
        <fullName evidence="1">protein-serine/threonine phosphatase</fullName>
        <ecNumber evidence="1">3.1.3.16</ecNumber>
    </recommendedName>
</protein>
<dbReference type="InterPro" id="IPR036457">
    <property type="entry name" value="PPM-type-like_dom_sf"/>
</dbReference>
<dbReference type="SUPFAM" id="SSF81606">
    <property type="entry name" value="PP2C-like"/>
    <property type="match status" value="1"/>
</dbReference>
<dbReference type="Proteomes" id="UP000636800">
    <property type="component" value="Unassembled WGS sequence"/>
</dbReference>
<keyword evidence="8" id="KW-1185">Reference proteome</keyword>
<keyword evidence="2" id="KW-0378">Hydrolase</keyword>
<evidence type="ECO:0000313" key="8">
    <source>
        <dbReference type="Proteomes" id="UP000636800"/>
    </source>
</evidence>
<dbReference type="CDD" id="cd00143">
    <property type="entry name" value="PP2Cc"/>
    <property type="match status" value="1"/>
</dbReference>
<dbReference type="AlphaFoldDB" id="A0A835Q575"/>
<organism evidence="7 8">
    <name type="scientific">Vanilla planifolia</name>
    <name type="common">Vanilla</name>
    <dbReference type="NCBI Taxonomy" id="51239"/>
    <lineage>
        <taxon>Eukaryota</taxon>
        <taxon>Viridiplantae</taxon>
        <taxon>Streptophyta</taxon>
        <taxon>Embryophyta</taxon>
        <taxon>Tracheophyta</taxon>
        <taxon>Spermatophyta</taxon>
        <taxon>Magnoliopsida</taxon>
        <taxon>Liliopsida</taxon>
        <taxon>Asparagales</taxon>
        <taxon>Orchidaceae</taxon>
        <taxon>Vanilloideae</taxon>
        <taxon>Vanilleae</taxon>
        <taxon>Vanilla</taxon>
    </lineage>
</organism>
<dbReference type="OrthoDB" id="1927254at2759"/>
<comment type="caution">
    <text evidence="7">The sequence shown here is derived from an EMBL/GenBank/DDBJ whole genome shotgun (WGS) entry which is preliminary data.</text>
</comment>
<evidence type="ECO:0000256" key="1">
    <source>
        <dbReference type="ARBA" id="ARBA00013081"/>
    </source>
</evidence>